<dbReference type="InterPro" id="IPR012464">
    <property type="entry name" value="DUF1676"/>
</dbReference>
<dbReference type="GO" id="GO:0016020">
    <property type="term" value="C:membrane"/>
    <property type="evidence" value="ECO:0007669"/>
    <property type="project" value="TreeGrafter"/>
</dbReference>
<dbReference type="OMA" id="CIQKNAY"/>
<protein>
    <submittedName>
        <fullName evidence="2">Uncharacterized protein</fullName>
    </submittedName>
</protein>
<organism evidence="2 3">
    <name type="scientific">Zootermopsis nevadensis</name>
    <name type="common">Dampwood termite</name>
    <dbReference type="NCBI Taxonomy" id="136037"/>
    <lineage>
        <taxon>Eukaryota</taxon>
        <taxon>Metazoa</taxon>
        <taxon>Ecdysozoa</taxon>
        <taxon>Arthropoda</taxon>
        <taxon>Hexapoda</taxon>
        <taxon>Insecta</taxon>
        <taxon>Pterygota</taxon>
        <taxon>Neoptera</taxon>
        <taxon>Polyneoptera</taxon>
        <taxon>Dictyoptera</taxon>
        <taxon>Blattodea</taxon>
        <taxon>Blattoidea</taxon>
        <taxon>Termitoidae</taxon>
        <taxon>Termopsidae</taxon>
        <taxon>Zootermopsis</taxon>
    </lineage>
</organism>
<evidence type="ECO:0000313" key="2">
    <source>
        <dbReference type="EMBL" id="KDR19958.1"/>
    </source>
</evidence>
<sequence length="488" mass="55697">NSVWDGLFSECGKNTSLNCVKRNVFEYLNRTIVTDGDFHVTDSLIFTKSGDELIENKYDRNLNNVSYHHDNRTSVNGSENSEQRSFHSFRGLTDVLYEKGVNFIMTHDLVLQLPEMVFGGAVVRISPKGVEEDGGAMFKLEVNQGKNDSGEGRIFFKKQKKKLMMAFFALLMVIKMIKVKLMFLVPMLLGVGTAKKLFLKLLLFIFPAFAHIFKFCAYYHAAHTKFHHHHHQIAHHHHHVPVPVPVHVDHSHTVHVDHQSPPPQHYGPNSWDSSAPDYISSRNEYLSPTQENELESWGLMSKGAFHVPAAALNPDSQSLAYKTPARFDPNIISPPKQYPSPPYVSNQQQELLLHQLNNKQQNIHFEGHGGIQQHKTIRVVDPTAVAENKQAKLHQEQLLLEQQKYQQLLRQQEALRLKNLTPRPPAEGTTVQVAYDPFYSPILQKMDNVFVQLGFNEEACRERLVCSMYKTPSRFSPHSNLISAELSR</sequence>
<evidence type="ECO:0000313" key="3">
    <source>
        <dbReference type="Proteomes" id="UP000027135"/>
    </source>
</evidence>
<keyword evidence="1" id="KW-0812">Transmembrane</keyword>
<dbReference type="FunCoup" id="A0A067R8X7">
    <property type="interactions" value="32"/>
</dbReference>
<reference evidence="2 3" key="1">
    <citation type="journal article" date="2014" name="Nat. Commun.">
        <title>Molecular traces of alternative social organization in a termite genome.</title>
        <authorList>
            <person name="Terrapon N."/>
            <person name="Li C."/>
            <person name="Robertson H.M."/>
            <person name="Ji L."/>
            <person name="Meng X."/>
            <person name="Booth W."/>
            <person name="Chen Z."/>
            <person name="Childers C.P."/>
            <person name="Glastad K.M."/>
            <person name="Gokhale K."/>
            <person name="Gowin J."/>
            <person name="Gronenberg W."/>
            <person name="Hermansen R.A."/>
            <person name="Hu H."/>
            <person name="Hunt B.G."/>
            <person name="Huylmans A.K."/>
            <person name="Khalil S.M."/>
            <person name="Mitchell R.D."/>
            <person name="Munoz-Torres M.C."/>
            <person name="Mustard J.A."/>
            <person name="Pan H."/>
            <person name="Reese J.T."/>
            <person name="Scharf M.E."/>
            <person name="Sun F."/>
            <person name="Vogel H."/>
            <person name="Xiao J."/>
            <person name="Yang W."/>
            <person name="Yang Z."/>
            <person name="Yang Z."/>
            <person name="Zhou J."/>
            <person name="Zhu J."/>
            <person name="Brent C.S."/>
            <person name="Elsik C.G."/>
            <person name="Goodisman M.A."/>
            <person name="Liberles D.A."/>
            <person name="Roe R.M."/>
            <person name="Vargo E.L."/>
            <person name="Vilcinskas A."/>
            <person name="Wang J."/>
            <person name="Bornberg-Bauer E."/>
            <person name="Korb J."/>
            <person name="Zhang G."/>
            <person name="Liebig J."/>
        </authorList>
    </citation>
    <scope>NUCLEOTIDE SEQUENCE [LARGE SCALE GENOMIC DNA]</scope>
    <source>
        <tissue evidence="2">Whole organism</tissue>
    </source>
</reference>
<dbReference type="PANTHER" id="PTHR21879:SF4">
    <property type="entry name" value="OSIRIS 17, ISOFORM C"/>
    <property type="match status" value="1"/>
</dbReference>
<feature type="transmembrane region" description="Helical" evidence="1">
    <location>
        <begin position="197"/>
        <end position="219"/>
    </location>
</feature>
<accession>A0A067R8X7</accession>
<feature type="transmembrane region" description="Helical" evidence="1">
    <location>
        <begin position="163"/>
        <end position="185"/>
    </location>
</feature>
<dbReference type="PANTHER" id="PTHR21879">
    <property type="entry name" value="FI03362P-RELATED-RELATED"/>
    <property type="match status" value="1"/>
</dbReference>
<dbReference type="AlphaFoldDB" id="A0A067R8X7"/>
<proteinExistence type="predicted"/>
<dbReference type="eggNOG" id="ENOG502QXT9">
    <property type="taxonomic scope" value="Eukaryota"/>
</dbReference>
<evidence type="ECO:0000256" key="1">
    <source>
        <dbReference type="SAM" id="Phobius"/>
    </source>
</evidence>
<keyword evidence="3" id="KW-1185">Reference proteome</keyword>
<dbReference type="Pfam" id="PF07898">
    <property type="entry name" value="DUF1676"/>
    <property type="match status" value="1"/>
</dbReference>
<name>A0A067R8X7_ZOONE</name>
<dbReference type="InParanoid" id="A0A067R8X7"/>
<dbReference type="EMBL" id="KK852623">
    <property type="protein sequence ID" value="KDR19958.1"/>
    <property type="molecule type" value="Genomic_DNA"/>
</dbReference>
<keyword evidence="1" id="KW-1133">Transmembrane helix</keyword>
<feature type="non-terminal residue" evidence="2">
    <location>
        <position position="1"/>
    </location>
</feature>
<gene>
    <name evidence="2" type="ORF">L798_05237</name>
</gene>
<keyword evidence="1" id="KW-0472">Membrane</keyword>
<dbReference type="Proteomes" id="UP000027135">
    <property type="component" value="Unassembled WGS sequence"/>
</dbReference>